<evidence type="ECO:0000313" key="3">
    <source>
        <dbReference type="EnsemblMetazoa" id="ASIC020177-PA"/>
    </source>
</evidence>
<dbReference type="AlphaFoldDB" id="A0A084WP58"/>
<feature type="compositionally biased region" description="Pro residues" evidence="1">
    <location>
        <begin position="57"/>
        <end position="75"/>
    </location>
</feature>
<evidence type="ECO:0000313" key="4">
    <source>
        <dbReference type="Proteomes" id="UP000030765"/>
    </source>
</evidence>
<accession>A0A084WP58</accession>
<feature type="compositionally biased region" description="Polar residues" evidence="1">
    <location>
        <begin position="19"/>
        <end position="42"/>
    </location>
</feature>
<dbReference type="STRING" id="74873.A0A084WP58"/>
<keyword evidence="4" id="KW-1185">Reference proteome</keyword>
<reference evidence="2 4" key="1">
    <citation type="journal article" date="2014" name="BMC Genomics">
        <title>Genome sequence of Anopheles sinensis provides insight into genetics basis of mosquito competence for malaria parasites.</title>
        <authorList>
            <person name="Zhou D."/>
            <person name="Zhang D."/>
            <person name="Ding G."/>
            <person name="Shi L."/>
            <person name="Hou Q."/>
            <person name="Ye Y."/>
            <person name="Xu Y."/>
            <person name="Zhou H."/>
            <person name="Xiong C."/>
            <person name="Li S."/>
            <person name="Yu J."/>
            <person name="Hong S."/>
            <person name="Yu X."/>
            <person name="Zou P."/>
            <person name="Chen C."/>
            <person name="Chang X."/>
            <person name="Wang W."/>
            <person name="Lv Y."/>
            <person name="Sun Y."/>
            <person name="Ma L."/>
            <person name="Shen B."/>
            <person name="Zhu C."/>
        </authorList>
    </citation>
    <scope>NUCLEOTIDE SEQUENCE [LARGE SCALE GENOMIC DNA]</scope>
</reference>
<dbReference type="OrthoDB" id="8054475at2759"/>
<proteinExistence type="predicted"/>
<feature type="region of interest" description="Disordered" evidence="1">
    <location>
        <begin position="19"/>
        <end position="75"/>
    </location>
</feature>
<dbReference type="Proteomes" id="UP000030765">
    <property type="component" value="Unassembled WGS sequence"/>
</dbReference>
<reference evidence="3" key="2">
    <citation type="submission" date="2020-05" db="UniProtKB">
        <authorList>
            <consortium name="EnsemblMetazoa"/>
        </authorList>
    </citation>
    <scope>IDENTIFICATION</scope>
</reference>
<sequence>MVGVLSLRNAKVQTSFRQNASSIGRWGRSTTNPVTIPNSTVVSGAGDSYGYTLTGSPSPPHSPPINMPPPIPPRPVIRQSSFTKIGYMINTAVNGTKKQFSSSSSNSGSSGGK</sequence>
<evidence type="ECO:0000313" key="2">
    <source>
        <dbReference type="EMBL" id="KFB52002.1"/>
    </source>
</evidence>
<dbReference type="EMBL" id="KE525364">
    <property type="protein sequence ID" value="KFB52002.1"/>
    <property type="molecule type" value="Genomic_DNA"/>
</dbReference>
<evidence type="ECO:0000256" key="1">
    <source>
        <dbReference type="SAM" id="MobiDB-lite"/>
    </source>
</evidence>
<name>A0A084WP58_ANOSI</name>
<dbReference type="EMBL" id="ATLV01024917">
    <property type="status" value="NOT_ANNOTATED_CDS"/>
    <property type="molecule type" value="Genomic_DNA"/>
</dbReference>
<dbReference type="VEuPathDB" id="VectorBase:ASIC020177"/>
<protein>
    <submittedName>
        <fullName evidence="2 3">Uncharacterized protein</fullName>
    </submittedName>
</protein>
<organism evidence="3 4">
    <name type="scientific">Anopheles sinensis</name>
    <name type="common">Mosquito</name>
    <dbReference type="NCBI Taxonomy" id="74873"/>
    <lineage>
        <taxon>Eukaryota</taxon>
        <taxon>Metazoa</taxon>
        <taxon>Ecdysozoa</taxon>
        <taxon>Arthropoda</taxon>
        <taxon>Hexapoda</taxon>
        <taxon>Insecta</taxon>
        <taxon>Pterygota</taxon>
        <taxon>Neoptera</taxon>
        <taxon>Endopterygota</taxon>
        <taxon>Diptera</taxon>
        <taxon>Nematocera</taxon>
        <taxon>Culicoidea</taxon>
        <taxon>Culicidae</taxon>
        <taxon>Anophelinae</taxon>
        <taxon>Anopheles</taxon>
    </lineage>
</organism>
<dbReference type="VEuPathDB" id="VectorBase:ASIS001172"/>
<dbReference type="EnsemblMetazoa" id="ASIC020177-RA">
    <property type="protein sequence ID" value="ASIC020177-PA"/>
    <property type="gene ID" value="ASIC020177"/>
</dbReference>
<gene>
    <name evidence="2" type="ORF">ZHAS_00020177</name>
</gene>